<evidence type="ECO:0000256" key="3">
    <source>
        <dbReference type="ARBA" id="ARBA00022475"/>
    </source>
</evidence>
<dbReference type="InterPro" id="IPR045308">
    <property type="entry name" value="UbiB_bact"/>
</dbReference>
<evidence type="ECO:0000256" key="6">
    <source>
        <dbReference type="ARBA" id="ARBA00022688"/>
    </source>
</evidence>
<evidence type="ECO:0000256" key="12">
    <source>
        <dbReference type="ARBA" id="ARBA00023136"/>
    </source>
</evidence>
<accession>A0ABX7B6H3</accession>
<comment type="pathway">
    <text evidence="1">Cofactor biosynthesis; ubiquinone biosynthesis [regulation].</text>
</comment>
<keyword evidence="7 13" id="KW-0812">Transmembrane</keyword>
<dbReference type="InterPro" id="IPR000719">
    <property type="entry name" value="Prot_kinase_dom"/>
</dbReference>
<dbReference type="Proteomes" id="UP000595197">
    <property type="component" value="Chromosome"/>
</dbReference>
<evidence type="ECO:0000256" key="7">
    <source>
        <dbReference type="ARBA" id="ARBA00022692"/>
    </source>
</evidence>
<organism evidence="15 16">
    <name type="scientific">Skermanella cutis</name>
    <dbReference type="NCBI Taxonomy" id="2775420"/>
    <lineage>
        <taxon>Bacteria</taxon>
        <taxon>Pseudomonadati</taxon>
        <taxon>Pseudomonadota</taxon>
        <taxon>Alphaproteobacteria</taxon>
        <taxon>Rhodospirillales</taxon>
        <taxon>Azospirillaceae</taxon>
        <taxon>Skermanella</taxon>
    </lineage>
</organism>
<keyword evidence="3" id="KW-1003">Cell membrane</keyword>
<feature type="domain" description="Protein kinase" evidence="14">
    <location>
        <begin position="127"/>
        <end position="504"/>
    </location>
</feature>
<evidence type="ECO:0000256" key="8">
    <source>
        <dbReference type="ARBA" id="ARBA00022741"/>
    </source>
</evidence>
<name>A0ABX7B6H3_9PROT</name>
<keyword evidence="5" id="KW-0808">Transferase</keyword>
<proteinExistence type="inferred from homology"/>
<evidence type="ECO:0000313" key="15">
    <source>
        <dbReference type="EMBL" id="QQP89708.1"/>
    </source>
</evidence>
<dbReference type="PANTHER" id="PTHR10566:SF113">
    <property type="entry name" value="PROTEIN ACTIVITY OF BC1 COMPLEX KINASE 7, CHLOROPLASTIC"/>
    <property type="match status" value="1"/>
</dbReference>
<evidence type="ECO:0000259" key="14">
    <source>
        <dbReference type="PROSITE" id="PS50011"/>
    </source>
</evidence>
<evidence type="ECO:0000313" key="16">
    <source>
        <dbReference type="Proteomes" id="UP000595197"/>
    </source>
</evidence>
<dbReference type="InterPro" id="IPR010232">
    <property type="entry name" value="UbiB"/>
</dbReference>
<keyword evidence="11 13" id="KW-1133">Transmembrane helix</keyword>
<dbReference type="InterPro" id="IPR004147">
    <property type="entry name" value="ABC1_dom"/>
</dbReference>
<comment type="similarity">
    <text evidence="2">Belongs to the protein kinase superfamily. ADCK protein kinase family.</text>
</comment>
<keyword evidence="4" id="KW-0997">Cell inner membrane</keyword>
<evidence type="ECO:0000256" key="11">
    <source>
        <dbReference type="ARBA" id="ARBA00022989"/>
    </source>
</evidence>
<evidence type="ECO:0000256" key="9">
    <source>
        <dbReference type="ARBA" id="ARBA00022777"/>
    </source>
</evidence>
<evidence type="ECO:0000256" key="2">
    <source>
        <dbReference type="ARBA" id="ARBA00009670"/>
    </source>
</evidence>
<evidence type="ECO:0000256" key="1">
    <source>
        <dbReference type="ARBA" id="ARBA00005020"/>
    </source>
</evidence>
<dbReference type="RefSeq" id="WP_201076275.1">
    <property type="nucleotide sequence ID" value="NZ_CP067420.1"/>
</dbReference>
<protein>
    <submittedName>
        <fullName evidence="15">2-polyprenylphenol 6-hydroxylase</fullName>
    </submittedName>
</protein>
<dbReference type="PROSITE" id="PS50011">
    <property type="entry name" value="PROTEIN_KINASE_DOM"/>
    <property type="match status" value="1"/>
</dbReference>
<keyword evidence="8" id="KW-0547">Nucleotide-binding</keyword>
<reference evidence="15" key="1">
    <citation type="submission" date="2021-02" db="EMBL/GenBank/DDBJ databases">
        <title>Skermanella TT6 skin isolate.</title>
        <authorList>
            <person name="Lee K."/>
            <person name="Ganzorig M."/>
        </authorList>
    </citation>
    <scope>NUCLEOTIDE SEQUENCE</scope>
    <source>
        <strain evidence="15">TT6</strain>
    </source>
</reference>
<evidence type="ECO:0000256" key="13">
    <source>
        <dbReference type="SAM" id="Phobius"/>
    </source>
</evidence>
<keyword evidence="9" id="KW-0418">Kinase</keyword>
<keyword evidence="16" id="KW-1185">Reference proteome</keyword>
<dbReference type="Gene3D" id="1.10.510.10">
    <property type="entry name" value="Transferase(Phosphotransferase) domain 1"/>
    <property type="match status" value="1"/>
</dbReference>
<keyword evidence="6" id="KW-0831">Ubiquinone biosynthesis</keyword>
<gene>
    <name evidence="15" type="primary">ubiB</name>
    <name evidence="15" type="ORF">IGS68_27745</name>
</gene>
<dbReference type="Pfam" id="PF03109">
    <property type="entry name" value="ABC1"/>
    <property type="match status" value="1"/>
</dbReference>
<keyword evidence="10" id="KW-0067">ATP-binding</keyword>
<dbReference type="PANTHER" id="PTHR10566">
    <property type="entry name" value="CHAPERONE-ACTIVITY OF BC1 COMPLEX CABC1 -RELATED"/>
    <property type="match status" value="1"/>
</dbReference>
<keyword evidence="12 13" id="KW-0472">Membrane</keyword>
<dbReference type="EMBL" id="CP067420">
    <property type="protein sequence ID" value="QQP89708.1"/>
    <property type="molecule type" value="Genomic_DNA"/>
</dbReference>
<evidence type="ECO:0000256" key="5">
    <source>
        <dbReference type="ARBA" id="ARBA00022679"/>
    </source>
</evidence>
<evidence type="ECO:0000256" key="10">
    <source>
        <dbReference type="ARBA" id="ARBA00022840"/>
    </source>
</evidence>
<dbReference type="CDD" id="cd13972">
    <property type="entry name" value="UbiB"/>
    <property type="match status" value="1"/>
</dbReference>
<dbReference type="SUPFAM" id="SSF56112">
    <property type="entry name" value="Protein kinase-like (PK-like)"/>
    <property type="match status" value="1"/>
</dbReference>
<sequence>MIRTIRNLVRLVVIMRTLGRHDALFPHELRDVAPGIAGFARLFSAKGVPGRPGQRIAAALRDLGPSFIKLGQILSTRSDLVGEAIAADLAELQDKLPPFPPSEARRIIEAELGRPLEEIYESFDETPVAAASIAQVHFAVVATRRDRDGNHELDAGDPRSREVAVKVLRPGIELAFRQDLDLFRWLSELALRIQPRFKRLRPGEVVQIFADTVRMEMDLRMEASAASELADNFRGDTAFNVPRVDWDRTSQRVLTLERIRGIKVDEVDKIRAVGFDPDDVLAQASSSFFNQVFRDGFFHADLHPGNLFVNEDGHIAPVDFGIMGRLDRATRYYLADMLLGFLNGDYRRVAEVHFQAGYVPAHQNIETFTQACRAIGEPLLNKPLHEISIGRLLAQLLSVTEQFEMETQPQLLLLQKSMLTAEGVGRALNPDINMWELARPLIEDWMRENRGPEARMVDELEGVLNALRTLPRVMREAERATRMINENGLPLHPATIEILLEGFVRKRRRTVWTLWTVTMAVALAALAVVT</sequence>
<evidence type="ECO:0000256" key="4">
    <source>
        <dbReference type="ARBA" id="ARBA00022519"/>
    </source>
</evidence>
<dbReference type="NCBIfam" id="TIGR01982">
    <property type="entry name" value="UbiB"/>
    <property type="match status" value="1"/>
</dbReference>
<dbReference type="InterPro" id="IPR050154">
    <property type="entry name" value="UbiB_kinase"/>
</dbReference>
<dbReference type="InterPro" id="IPR011009">
    <property type="entry name" value="Kinase-like_dom_sf"/>
</dbReference>
<feature type="transmembrane region" description="Helical" evidence="13">
    <location>
        <begin position="511"/>
        <end position="529"/>
    </location>
</feature>